<dbReference type="GO" id="GO:0006351">
    <property type="term" value="P:DNA-templated transcription"/>
    <property type="evidence" value="ECO:0007669"/>
    <property type="project" value="TreeGrafter"/>
</dbReference>
<comment type="caution">
    <text evidence="6">The sequence shown here is derived from an EMBL/GenBank/DDBJ whole genome shotgun (WGS) entry which is preliminary data.</text>
</comment>
<name>N8VFN5_9GAMM</name>
<protein>
    <recommendedName>
        <fullName evidence="5">HTH lysR-type domain-containing protein</fullName>
    </recommendedName>
</protein>
<dbReference type="InterPro" id="IPR000847">
    <property type="entry name" value="LysR_HTH_N"/>
</dbReference>
<dbReference type="EMBL" id="APPE01000066">
    <property type="protein sequence ID" value="ENU98405.1"/>
    <property type="molecule type" value="Genomic_DNA"/>
</dbReference>
<accession>N8VFN5</accession>
<dbReference type="InterPro" id="IPR036388">
    <property type="entry name" value="WH-like_DNA-bd_sf"/>
</dbReference>
<proteinExistence type="inferred from homology"/>
<evidence type="ECO:0000256" key="2">
    <source>
        <dbReference type="ARBA" id="ARBA00023015"/>
    </source>
</evidence>
<dbReference type="GO" id="GO:0003700">
    <property type="term" value="F:DNA-binding transcription factor activity"/>
    <property type="evidence" value="ECO:0007669"/>
    <property type="project" value="InterPro"/>
</dbReference>
<dbReference type="PANTHER" id="PTHR30537">
    <property type="entry name" value="HTH-TYPE TRANSCRIPTIONAL REGULATOR"/>
    <property type="match status" value="1"/>
</dbReference>
<evidence type="ECO:0000256" key="3">
    <source>
        <dbReference type="ARBA" id="ARBA00023125"/>
    </source>
</evidence>
<evidence type="ECO:0000259" key="5">
    <source>
        <dbReference type="PROSITE" id="PS50931"/>
    </source>
</evidence>
<evidence type="ECO:0000256" key="4">
    <source>
        <dbReference type="ARBA" id="ARBA00023163"/>
    </source>
</evidence>
<dbReference type="AlphaFoldDB" id="N8VFN5"/>
<organism evidence="6 7">
    <name type="scientific">Acinetobacter variabilis</name>
    <dbReference type="NCBI Taxonomy" id="70346"/>
    <lineage>
        <taxon>Bacteria</taxon>
        <taxon>Pseudomonadati</taxon>
        <taxon>Pseudomonadota</taxon>
        <taxon>Gammaproteobacteria</taxon>
        <taxon>Moraxellales</taxon>
        <taxon>Moraxellaceae</taxon>
        <taxon>Acinetobacter</taxon>
    </lineage>
</organism>
<dbReference type="HOGENOM" id="CLU_039613_37_1_6"/>
<evidence type="ECO:0000313" key="7">
    <source>
        <dbReference type="Proteomes" id="UP000013070"/>
    </source>
</evidence>
<reference evidence="6 7" key="1">
    <citation type="submission" date="2013-02" db="EMBL/GenBank/DDBJ databases">
        <title>The Genome Sequence of Acinetobacter sp. NIPH 899.</title>
        <authorList>
            <consortium name="The Broad Institute Genome Sequencing Platform"/>
            <consortium name="The Broad Institute Genome Sequencing Center for Infectious Disease"/>
            <person name="Cerqueira G."/>
            <person name="Feldgarden M."/>
            <person name="Courvalin P."/>
            <person name="Perichon B."/>
            <person name="Grillot-Courvalin C."/>
            <person name="Clermont D."/>
            <person name="Rocha E."/>
            <person name="Yoon E.-J."/>
            <person name="Nemec A."/>
            <person name="Walker B."/>
            <person name="Young S.K."/>
            <person name="Zeng Q."/>
            <person name="Gargeya S."/>
            <person name="Fitzgerald M."/>
            <person name="Haas B."/>
            <person name="Abouelleil A."/>
            <person name="Alvarado L."/>
            <person name="Arachchi H.M."/>
            <person name="Berlin A.M."/>
            <person name="Chapman S.B."/>
            <person name="Dewar J."/>
            <person name="Goldberg J."/>
            <person name="Griggs A."/>
            <person name="Gujja S."/>
            <person name="Hansen M."/>
            <person name="Howarth C."/>
            <person name="Imamovic A."/>
            <person name="Larimer J."/>
            <person name="McCowan C."/>
            <person name="Murphy C."/>
            <person name="Neiman D."/>
            <person name="Pearson M."/>
            <person name="Priest M."/>
            <person name="Roberts A."/>
            <person name="Saif S."/>
            <person name="Shea T."/>
            <person name="Sisk P."/>
            <person name="Sykes S."/>
            <person name="Wortman J."/>
            <person name="Nusbaum C."/>
            <person name="Birren B."/>
        </authorList>
    </citation>
    <scope>NUCLEOTIDE SEQUENCE [LARGE SCALE GENOMIC DNA]</scope>
    <source>
        <strain evidence="6 7">NIPH 899</strain>
    </source>
</reference>
<evidence type="ECO:0000313" key="6">
    <source>
        <dbReference type="EMBL" id="ENU98405.1"/>
    </source>
</evidence>
<keyword evidence="7" id="KW-1185">Reference proteome</keyword>
<dbReference type="PANTHER" id="PTHR30537:SF26">
    <property type="entry name" value="GLYCINE CLEAVAGE SYSTEM TRANSCRIPTIONAL ACTIVATOR"/>
    <property type="match status" value="1"/>
</dbReference>
<dbReference type="SUPFAM" id="SSF46785">
    <property type="entry name" value="Winged helix' DNA-binding domain"/>
    <property type="match status" value="1"/>
</dbReference>
<comment type="similarity">
    <text evidence="1">Belongs to the LysR transcriptional regulatory family.</text>
</comment>
<dbReference type="Proteomes" id="UP000013070">
    <property type="component" value="Unassembled WGS sequence"/>
</dbReference>
<dbReference type="RefSeq" id="WP_004784727.1">
    <property type="nucleotide sequence ID" value="NZ_DAIQCP010000007.1"/>
</dbReference>
<dbReference type="InterPro" id="IPR058163">
    <property type="entry name" value="LysR-type_TF_proteobact-type"/>
</dbReference>
<dbReference type="PROSITE" id="PS50931">
    <property type="entry name" value="HTH_LYSR"/>
    <property type="match status" value="1"/>
</dbReference>
<keyword evidence="3" id="KW-0238">DNA-binding</keyword>
<dbReference type="InterPro" id="IPR005119">
    <property type="entry name" value="LysR_subst-bd"/>
</dbReference>
<dbReference type="GO" id="GO:0043565">
    <property type="term" value="F:sequence-specific DNA binding"/>
    <property type="evidence" value="ECO:0007669"/>
    <property type="project" value="TreeGrafter"/>
</dbReference>
<dbReference type="Pfam" id="PF00126">
    <property type="entry name" value="HTH_1"/>
    <property type="match status" value="1"/>
</dbReference>
<dbReference type="PRINTS" id="PR00039">
    <property type="entry name" value="HTHLYSR"/>
</dbReference>
<dbReference type="Pfam" id="PF03466">
    <property type="entry name" value="LysR_substrate"/>
    <property type="match status" value="1"/>
</dbReference>
<gene>
    <name evidence="6" type="ORF">F969_02704</name>
</gene>
<dbReference type="PATRIC" id="fig|1217710.3.peg.2582"/>
<feature type="domain" description="HTH lysR-type" evidence="5">
    <location>
        <begin position="6"/>
        <end position="63"/>
    </location>
</feature>
<dbReference type="Gene3D" id="3.40.190.10">
    <property type="entry name" value="Periplasmic binding protein-like II"/>
    <property type="match status" value="2"/>
</dbReference>
<keyword evidence="2" id="KW-0805">Transcription regulation</keyword>
<keyword evidence="4" id="KW-0804">Transcription</keyword>
<sequence length="323" mass="37086">MRRKIPSLQALICFESAARHASYTYAAQELFLTQSAVSRQIQQLEEYLGTALFTRTRHGVELNHAGQQYLKSITPHLKGLEQSTLDVITHQGRGGTLKLGVVPTFATRWLLPKLQSFNRLYPEITVHLETSTRPFLFQEQIFDAAIYAGTPQQVEQWPGTHSHFLMHEDVVAVCAPDLIQQYFPDAQKINDYSYDLSAEQLVQLPLLQQTTRPNIWEDWFKLHQIQHPNPFQGQRHELFSMLAVVASHGIGMALIPQMLIEKELKRQELVLVSSKTLERKRGYYLVHSSQESSPLIEKFVDWIQQEIQGSLPSESELSPMNRQ</sequence>
<dbReference type="FunFam" id="1.10.10.10:FF:000038">
    <property type="entry name" value="Glycine cleavage system transcriptional activator"/>
    <property type="match status" value="1"/>
</dbReference>
<dbReference type="Gene3D" id="1.10.10.10">
    <property type="entry name" value="Winged helix-like DNA-binding domain superfamily/Winged helix DNA-binding domain"/>
    <property type="match status" value="1"/>
</dbReference>
<dbReference type="eggNOG" id="COG0583">
    <property type="taxonomic scope" value="Bacteria"/>
</dbReference>
<dbReference type="InterPro" id="IPR036390">
    <property type="entry name" value="WH_DNA-bd_sf"/>
</dbReference>
<dbReference type="SUPFAM" id="SSF53850">
    <property type="entry name" value="Periplasmic binding protein-like II"/>
    <property type="match status" value="1"/>
</dbReference>
<evidence type="ECO:0000256" key="1">
    <source>
        <dbReference type="ARBA" id="ARBA00009437"/>
    </source>
</evidence>